<evidence type="ECO:0000259" key="2">
    <source>
        <dbReference type="Pfam" id="PF11716"/>
    </source>
</evidence>
<proteinExistence type="predicted"/>
<dbReference type="AlphaFoldDB" id="A0A6J6YMB4"/>
<dbReference type="PANTHER" id="PTHR40758">
    <property type="entry name" value="CONSERVED PROTEIN"/>
    <property type="match status" value="1"/>
</dbReference>
<dbReference type="GO" id="GO:0005886">
    <property type="term" value="C:plasma membrane"/>
    <property type="evidence" value="ECO:0007669"/>
    <property type="project" value="TreeGrafter"/>
</dbReference>
<dbReference type="EMBL" id="CAFAAI010000301">
    <property type="protein sequence ID" value="CAB4810681.1"/>
    <property type="molecule type" value="Genomic_DNA"/>
</dbReference>
<dbReference type="InterPro" id="IPR024344">
    <property type="entry name" value="MDMPI_metal-binding"/>
</dbReference>
<feature type="domain" description="Mycothiol-dependent maleylpyruvate isomerase metal-binding" evidence="2">
    <location>
        <begin position="10"/>
        <end position="133"/>
    </location>
</feature>
<dbReference type="GO" id="GO:0046872">
    <property type="term" value="F:metal ion binding"/>
    <property type="evidence" value="ECO:0007669"/>
    <property type="project" value="InterPro"/>
</dbReference>
<dbReference type="Pfam" id="PF07398">
    <property type="entry name" value="MDMPI_C"/>
    <property type="match status" value="1"/>
</dbReference>
<dbReference type="NCBIfam" id="TIGR03083">
    <property type="entry name" value="maleylpyruvate isomerase family mycothiol-dependent enzyme"/>
    <property type="match status" value="1"/>
</dbReference>
<dbReference type="InterPro" id="IPR010872">
    <property type="entry name" value="MDMPI_C-term_domain"/>
</dbReference>
<reference evidence="3" key="1">
    <citation type="submission" date="2020-05" db="EMBL/GenBank/DDBJ databases">
        <authorList>
            <person name="Chiriac C."/>
            <person name="Salcher M."/>
            <person name="Ghai R."/>
            <person name="Kavagutti S V."/>
        </authorList>
    </citation>
    <scope>NUCLEOTIDE SEQUENCE</scope>
</reference>
<dbReference type="InterPro" id="IPR034660">
    <property type="entry name" value="DinB/YfiT-like"/>
</dbReference>
<name>A0A6J6YMB4_9ZZZZ</name>
<evidence type="ECO:0000313" key="3">
    <source>
        <dbReference type="EMBL" id="CAB4810681.1"/>
    </source>
</evidence>
<protein>
    <submittedName>
        <fullName evidence="3">Unannotated protein</fullName>
    </submittedName>
</protein>
<dbReference type="PANTHER" id="PTHR40758:SF1">
    <property type="entry name" value="CONSERVED PROTEIN"/>
    <property type="match status" value="1"/>
</dbReference>
<dbReference type="SUPFAM" id="SSF109854">
    <property type="entry name" value="DinB/YfiT-like putative metalloenzymes"/>
    <property type="match status" value="1"/>
</dbReference>
<gene>
    <name evidence="3" type="ORF">UFOPK2992_01555</name>
</gene>
<accession>A0A6J6YMB4</accession>
<feature type="domain" description="MDMPI C-terminal" evidence="1">
    <location>
        <begin position="147"/>
        <end position="238"/>
    </location>
</feature>
<organism evidence="3">
    <name type="scientific">freshwater metagenome</name>
    <dbReference type="NCBI Taxonomy" id="449393"/>
    <lineage>
        <taxon>unclassified sequences</taxon>
        <taxon>metagenomes</taxon>
        <taxon>ecological metagenomes</taxon>
    </lineage>
</organism>
<dbReference type="Pfam" id="PF11716">
    <property type="entry name" value="MDMPI_N"/>
    <property type="match status" value="1"/>
</dbReference>
<dbReference type="InterPro" id="IPR017517">
    <property type="entry name" value="Maleyloyr_isom"/>
</dbReference>
<sequence>MNLDDYLAALETNSEMLAVAATAAGFDASLPTCPEWSMRELVLHLGEVQRWTAAIVRNQVTNPANGVGDFLGALPDDAELMNWFVAGAALLSNTLRNADPDVECFRFLEDPPSPLLFWARRQSLEAVIHRIDAELAGGPSSPIPVALAADGIDEMLTGFVPRKRTPLRSADTVVLQVAPTDVASAWRVTISDQTPVTVRTAGDADCTVSGTSSDIYEALWNRRGLDSLVVNGDGSVLDTFRENVKVRWG</sequence>
<evidence type="ECO:0000259" key="1">
    <source>
        <dbReference type="Pfam" id="PF07398"/>
    </source>
</evidence>